<evidence type="ECO:0000256" key="2">
    <source>
        <dbReference type="ARBA" id="ARBA00023128"/>
    </source>
</evidence>
<dbReference type="InterPro" id="IPR018828">
    <property type="entry name" value="RRG7"/>
</dbReference>
<organism evidence="3 4">
    <name type="scientific">Amniculicola lignicola CBS 123094</name>
    <dbReference type="NCBI Taxonomy" id="1392246"/>
    <lineage>
        <taxon>Eukaryota</taxon>
        <taxon>Fungi</taxon>
        <taxon>Dikarya</taxon>
        <taxon>Ascomycota</taxon>
        <taxon>Pezizomycotina</taxon>
        <taxon>Dothideomycetes</taxon>
        <taxon>Pleosporomycetidae</taxon>
        <taxon>Pleosporales</taxon>
        <taxon>Amniculicolaceae</taxon>
        <taxon>Amniculicola</taxon>
    </lineage>
</organism>
<evidence type="ECO:0000256" key="1">
    <source>
        <dbReference type="ARBA" id="ARBA00004173"/>
    </source>
</evidence>
<feature type="non-terminal residue" evidence="3">
    <location>
        <position position="1"/>
    </location>
</feature>
<dbReference type="InterPro" id="IPR011335">
    <property type="entry name" value="Restrct_endonuc-II-like"/>
</dbReference>
<accession>A0A6A5W454</accession>
<dbReference type="GO" id="GO:0005739">
    <property type="term" value="C:mitochondrion"/>
    <property type="evidence" value="ECO:0007669"/>
    <property type="project" value="UniProtKB-SubCell"/>
</dbReference>
<gene>
    <name evidence="3" type="ORF">P154DRAFT_402568</name>
</gene>
<dbReference type="PANTHER" id="PTHR28133:SF1">
    <property type="entry name" value="REQUIRED FOR RESPIRATORY GROWTH PROTEIN 7, MITOCHONDRIAL"/>
    <property type="match status" value="1"/>
</dbReference>
<dbReference type="Proteomes" id="UP000799779">
    <property type="component" value="Unassembled WGS sequence"/>
</dbReference>
<feature type="non-terminal residue" evidence="3">
    <location>
        <position position="203"/>
    </location>
</feature>
<dbReference type="InterPro" id="IPR011856">
    <property type="entry name" value="tRNA_endonuc-like_dom_sf"/>
</dbReference>
<comment type="subcellular location">
    <subcellularLocation>
        <location evidence="1">Mitochondrion</location>
    </subcellularLocation>
</comment>
<dbReference type="GO" id="GO:0006302">
    <property type="term" value="P:double-strand break repair"/>
    <property type="evidence" value="ECO:0007669"/>
    <property type="project" value="UniProtKB-ARBA"/>
</dbReference>
<dbReference type="AlphaFoldDB" id="A0A6A5W454"/>
<dbReference type="Gene3D" id="3.40.1350.10">
    <property type="match status" value="1"/>
</dbReference>
<name>A0A6A5W454_9PLEO</name>
<dbReference type="GO" id="GO:0003676">
    <property type="term" value="F:nucleic acid binding"/>
    <property type="evidence" value="ECO:0007669"/>
    <property type="project" value="InterPro"/>
</dbReference>
<dbReference type="Pfam" id="PF10356">
    <property type="entry name" value="RRG7"/>
    <property type="match status" value="2"/>
</dbReference>
<evidence type="ECO:0008006" key="5">
    <source>
        <dbReference type="Google" id="ProtNLM"/>
    </source>
</evidence>
<reference evidence="3" key="1">
    <citation type="journal article" date="2020" name="Stud. Mycol.">
        <title>101 Dothideomycetes genomes: a test case for predicting lifestyles and emergence of pathogens.</title>
        <authorList>
            <person name="Haridas S."/>
            <person name="Albert R."/>
            <person name="Binder M."/>
            <person name="Bloem J."/>
            <person name="Labutti K."/>
            <person name="Salamov A."/>
            <person name="Andreopoulos B."/>
            <person name="Baker S."/>
            <person name="Barry K."/>
            <person name="Bills G."/>
            <person name="Bluhm B."/>
            <person name="Cannon C."/>
            <person name="Castanera R."/>
            <person name="Culley D."/>
            <person name="Daum C."/>
            <person name="Ezra D."/>
            <person name="Gonzalez J."/>
            <person name="Henrissat B."/>
            <person name="Kuo A."/>
            <person name="Liang C."/>
            <person name="Lipzen A."/>
            <person name="Lutzoni F."/>
            <person name="Magnuson J."/>
            <person name="Mondo S."/>
            <person name="Nolan M."/>
            <person name="Ohm R."/>
            <person name="Pangilinan J."/>
            <person name="Park H.-J."/>
            <person name="Ramirez L."/>
            <person name="Alfaro M."/>
            <person name="Sun H."/>
            <person name="Tritt A."/>
            <person name="Yoshinaga Y."/>
            <person name="Zwiers L.-H."/>
            <person name="Turgeon B."/>
            <person name="Goodwin S."/>
            <person name="Spatafora J."/>
            <person name="Crous P."/>
            <person name="Grigoriev I."/>
        </authorList>
    </citation>
    <scope>NUCLEOTIDE SEQUENCE</scope>
    <source>
        <strain evidence="3">CBS 123094</strain>
    </source>
</reference>
<dbReference type="OrthoDB" id="20734at2759"/>
<evidence type="ECO:0000313" key="4">
    <source>
        <dbReference type="Proteomes" id="UP000799779"/>
    </source>
</evidence>
<evidence type="ECO:0000313" key="3">
    <source>
        <dbReference type="EMBL" id="KAF1996623.1"/>
    </source>
</evidence>
<dbReference type="EMBL" id="ML977623">
    <property type="protein sequence ID" value="KAF1996623.1"/>
    <property type="molecule type" value="Genomic_DNA"/>
</dbReference>
<keyword evidence="4" id="KW-1185">Reference proteome</keyword>
<dbReference type="SUPFAM" id="SSF52980">
    <property type="entry name" value="Restriction endonuclease-like"/>
    <property type="match status" value="1"/>
</dbReference>
<sequence length="203" mass="22513">VPKLLISPGSKHHNSLRSFLEYAEKRGLAPTKTVYVGTHYEYVVALSLLRLGFSLLRTGRKSDAGIDLIGHWVLPGLPEPLPVIVQCKVRNRCLGPEHVRELEGAFSSVPPKWRDKDVLGLLATTWHPTRGMITTIAKHSRPLGFVKVSRTGIIEQIEGEKRKSTETGAGGTRRDIQLTRFGVPFSADRVGLDEETVRLMGMI</sequence>
<dbReference type="PANTHER" id="PTHR28133">
    <property type="entry name" value="REQUIRED FOR RESPIRATORY GROWTH PROTEIN 7, MITOCHONDRIAL"/>
    <property type="match status" value="1"/>
</dbReference>
<protein>
    <recommendedName>
        <fullName evidence="5">Required for respiratory growth protein 7, mitochondrial</fullName>
    </recommendedName>
</protein>
<proteinExistence type="predicted"/>
<keyword evidence="2" id="KW-0496">Mitochondrion</keyword>